<gene>
    <name evidence="2" type="ORF">NTJ_04469</name>
</gene>
<accession>A0ABN7AHE6</accession>
<feature type="compositionally biased region" description="Gly residues" evidence="1">
    <location>
        <begin position="63"/>
        <end position="73"/>
    </location>
</feature>
<evidence type="ECO:0000313" key="3">
    <source>
        <dbReference type="Proteomes" id="UP001307889"/>
    </source>
</evidence>
<evidence type="ECO:0000256" key="1">
    <source>
        <dbReference type="SAM" id="MobiDB-lite"/>
    </source>
</evidence>
<reference evidence="2 3" key="1">
    <citation type="submission" date="2023-09" db="EMBL/GenBank/DDBJ databases">
        <title>Nesidiocoris tenuis whole genome shotgun sequence.</title>
        <authorList>
            <person name="Shibata T."/>
            <person name="Shimoda M."/>
            <person name="Kobayashi T."/>
            <person name="Uehara T."/>
        </authorList>
    </citation>
    <scope>NUCLEOTIDE SEQUENCE [LARGE SCALE GENOMIC DNA]</scope>
    <source>
        <strain evidence="2 3">Japan</strain>
    </source>
</reference>
<dbReference type="EMBL" id="AP028911">
    <property type="protein sequence ID" value="BES91659.1"/>
    <property type="molecule type" value="Genomic_DNA"/>
</dbReference>
<keyword evidence="3" id="KW-1185">Reference proteome</keyword>
<dbReference type="Proteomes" id="UP001307889">
    <property type="component" value="Chromosome 3"/>
</dbReference>
<feature type="region of interest" description="Disordered" evidence="1">
    <location>
        <begin position="63"/>
        <end position="92"/>
    </location>
</feature>
<protein>
    <submittedName>
        <fullName evidence="2">Uncharacterized protein</fullName>
    </submittedName>
</protein>
<evidence type="ECO:0000313" key="2">
    <source>
        <dbReference type="EMBL" id="BES91659.1"/>
    </source>
</evidence>
<organism evidence="2 3">
    <name type="scientific">Nesidiocoris tenuis</name>
    <dbReference type="NCBI Taxonomy" id="355587"/>
    <lineage>
        <taxon>Eukaryota</taxon>
        <taxon>Metazoa</taxon>
        <taxon>Ecdysozoa</taxon>
        <taxon>Arthropoda</taxon>
        <taxon>Hexapoda</taxon>
        <taxon>Insecta</taxon>
        <taxon>Pterygota</taxon>
        <taxon>Neoptera</taxon>
        <taxon>Paraneoptera</taxon>
        <taxon>Hemiptera</taxon>
        <taxon>Heteroptera</taxon>
        <taxon>Panheteroptera</taxon>
        <taxon>Cimicomorpha</taxon>
        <taxon>Miridae</taxon>
        <taxon>Dicyphina</taxon>
        <taxon>Nesidiocoris</taxon>
    </lineage>
</organism>
<proteinExistence type="predicted"/>
<name>A0ABN7AHE6_9HEMI</name>
<sequence length="92" mass="9456">MLCASHSAADRCPAFRCPVLQTDVEDHRRGGVTGSGRRFPRAGKAAVRLTRSLDPFCWERLGTGGGSGPGGGSPSFSGIGMPAIDLPSAADL</sequence>